<reference evidence="3 4" key="1">
    <citation type="submission" date="2023-06" db="EMBL/GenBank/DDBJ databases">
        <title>Parasedimentitalea psychrophila sp. nov., a psychrophilic bacterium isolated from deep-sea sediment.</title>
        <authorList>
            <person name="Li A."/>
        </authorList>
    </citation>
    <scope>NUCLEOTIDE SEQUENCE [LARGE SCALE GENOMIC DNA]</scope>
    <source>
        <strain evidence="3 4">QS115</strain>
    </source>
</reference>
<dbReference type="SUPFAM" id="SSF110395">
    <property type="entry name" value="CutC-like"/>
    <property type="match status" value="1"/>
</dbReference>
<evidence type="ECO:0000256" key="2">
    <source>
        <dbReference type="HAMAP-Rule" id="MF_00795"/>
    </source>
</evidence>
<dbReference type="EMBL" id="CP127247">
    <property type="protein sequence ID" value="WIY23662.1"/>
    <property type="molecule type" value="Genomic_DNA"/>
</dbReference>
<dbReference type="AlphaFoldDB" id="A0A9Y2KXQ2"/>
<dbReference type="KEGG" id="ppso:QPJ95_13490"/>
<dbReference type="GO" id="GO:0005507">
    <property type="term" value="F:copper ion binding"/>
    <property type="evidence" value="ECO:0007669"/>
    <property type="project" value="TreeGrafter"/>
</dbReference>
<dbReference type="InterPro" id="IPR036822">
    <property type="entry name" value="CutC-like_dom_sf"/>
</dbReference>
<protein>
    <recommendedName>
        <fullName evidence="2">PF03932 family protein CutC</fullName>
    </recommendedName>
</protein>
<dbReference type="Proteomes" id="UP001238334">
    <property type="component" value="Chromosome"/>
</dbReference>
<gene>
    <name evidence="2" type="primary">cutC</name>
    <name evidence="3" type="ORF">QPJ95_13490</name>
</gene>
<dbReference type="RefSeq" id="WP_270920532.1">
    <property type="nucleotide sequence ID" value="NZ_CP127247.1"/>
</dbReference>
<dbReference type="Pfam" id="PF03932">
    <property type="entry name" value="CutC"/>
    <property type="match status" value="1"/>
</dbReference>
<dbReference type="PANTHER" id="PTHR12598">
    <property type="entry name" value="COPPER HOMEOSTASIS PROTEIN CUTC"/>
    <property type="match status" value="1"/>
</dbReference>
<evidence type="ECO:0000256" key="1">
    <source>
        <dbReference type="ARBA" id="ARBA00007768"/>
    </source>
</evidence>
<comment type="similarity">
    <text evidence="1 2">Belongs to the CutC family.</text>
</comment>
<keyword evidence="4" id="KW-1185">Reference proteome</keyword>
<dbReference type="PANTHER" id="PTHR12598:SF0">
    <property type="entry name" value="COPPER HOMEOSTASIS PROTEIN CUTC HOMOLOG"/>
    <property type="match status" value="1"/>
</dbReference>
<dbReference type="Gene3D" id="3.20.20.380">
    <property type="entry name" value="Copper homeostasis (CutC) domain"/>
    <property type="match status" value="1"/>
</dbReference>
<keyword evidence="2" id="KW-0963">Cytoplasm</keyword>
<dbReference type="HAMAP" id="MF_00795">
    <property type="entry name" value="CutC"/>
    <property type="match status" value="1"/>
</dbReference>
<comment type="caution">
    <text evidence="2">Once thought to be involved in copper homeostasis, experiments in E.coli have shown this is not the case.</text>
</comment>
<evidence type="ECO:0000313" key="4">
    <source>
        <dbReference type="Proteomes" id="UP001238334"/>
    </source>
</evidence>
<name>A0A9Y2KXQ2_9RHOB</name>
<dbReference type="InterPro" id="IPR005627">
    <property type="entry name" value="CutC-like"/>
</dbReference>
<comment type="subcellular location">
    <subcellularLocation>
        <location evidence="2">Cytoplasm</location>
    </subcellularLocation>
</comment>
<evidence type="ECO:0000313" key="3">
    <source>
        <dbReference type="EMBL" id="WIY23662.1"/>
    </source>
</evidence>
<dbReference type="GO" id="GO:0005737">
    <property type="term" value="C:cytoplasm"/>
    <property type="evidence" value="ECO:0007669"/>
    <property type="project" value="UniProtKB-SubCell"/>
</dbReference>
<proteinExistence type="inferred from homology"/>
<organism evidence="3 4">
    <name type="scientific">Parasedimentitalea psychrophila</name>
    <dbReference type="NCBI Taxonomy" id="2997337"/>
    <lineage>
        <taxon>Bacteria</taxon>
        <taxon>Pseudomonadati</taxon>
        <taxon>Pseudomonadota</taxon>
        <taxon>Alphaproteobacteria</taxon>
        <taxon>Rhodobacterales</taxon>
        <taxon>Paracoccaceae</taxon>
        <taxon>Parasedimentitalea</taxon>
    </lineage>
</organism>
<accession>A0A9Y2KXQ2</accession>
<sequence>MLEVCVDTIDGVMAAMQGGAGRVELCSSLSEGGLTPSAGLMRAAADLPIPCYAMIRPRGGLFGFSEAEARVMLADIAMVHEAGLAGVVLGAQAEDGGLNMPLLRRMLAAATGLGTTLHRVIDVVPAPLLALGQAIDLGFDRVLTSGAEPFAQDGAELITQMVTQAAGRISIMPGCGLTAANVAAVMARTGVQEVHAACNVPVPGGAAFSDFDPPGGRYQTSESQVRAMVSQIPG</sequence>